<dbReference type="PANTHER" id="PTHR11361:SF99">
    <property type="entry name" value="DNA MISMATCH REPAIR PROTEIN"/>
    <property type="match status" value="1"/>
</dbReference>
<proteinExistence type="predicted"/>
<evidence type="ECO:0000256" key="2">
    <source>
        <dbReference type="ARBA" id="ARBA00022840"/>
    </source>
</evidence>
<feature type="transmembrane region" description="Helical" evidence="4">
    <location>
        <begin position="45"/>
        <end position="64"/>
    </location>
</feature>
<organism evidence="6">
    <name type="scientific">uncultured Thermomicrobiales bacterium</name>
    <dbReference type="NCBI Taxonomy" id="1645740"/>
    <lineage>
        <taxon>Bacteria</taxon>
        <taxon>Pseudomonadati</taxon>
        <taxon>Thermomicrobiota</taxon>
        <taxon>Thermomicrobia</taxon>
        <taxon>Thermomicrobiales</taxon>
        <taxon>environmental samples</taxon>
    </lineage>
</organism>
<dbReference type="InterPro" id="IPR045076">
    <property type="entry name" value="MutS"/>
</dbReference>
<dbReference type="GO" id="GO:0005524">
    <property type="term" value="F:ATP binding"/>
    <property type="evidence" value="ECO:0007669"/>
    <property type="project" value="UniProtKB-KW"/>
</dbReference>
<dbReference type="GO" id="GO:0006298">
    <property type="term" value="P:mismatch repair"/>
    <property type="evidence" value="ECO:0007669"/>
    <property type="project" value="InterPro"/>
</dbReference>
<gene>
    <name evidence="6" type="ORF">AVDCRST_MAG18-2163</name>
</gene>
<keyword evidence="4" id="KW-0472">Membrane</keyword>
<dbReference type="GO" id="GO:0005829">
    <property type="term" value="C:cytosol"/>
    <property type="evidence" value="ECO:0007669"/>
    <property type="project" value="TreeGrafter"/>
</dbReference>
<dbReference type="EMBL" id="CADCWN010000167">
    <property type="protein sequence ID" value="CAA9572681.1"/>
    <property type="molecule type" value="Genomic_DNA"/>
</dbReference>
<dbReference type="PANTHER" id="PTHR11361">
    <property type="entry name" value="DNA MISMATCH REPAIR PROTEIN MUTS FAMILY MEMBER"/>
    <property type="match status" value="1"/>
</dbReference>
<evidence type="ECO:0000259" key="5">
    <source>
        <dbReference type="SMART" id="SM00534"/>
    </source>
</evidence>
<keyword evidence="2" id="KW-0067">ATP-binding</keyword>
<keyword evidence="3" id="KW-0238">DNA-binding</keyword>
<dbReference type="GO" id="GO:0030983">
    <property type="term" value="F:mismatched DNA binding"/>
    <property type="evidence" value="ECO:0007669"/>
    <property type="project" value="InterPro"/>
</dbReference>
<keyword evidence="4" id="KW-0812">Transmembrane</keyword>
<dbReference type="InterPro" id="IPR027417">
    <property type="entry name" value="P-loop_NTPase"/>
</dbReference>
<dbReference type="GO" id="GO:0140664">
    <property type="term" value="F:ATP-dependent DNA damage sensor activity"/>
    <property type="evidence" value="ECO:0007669"/>
    <property type="project" value="InterPro"/>
</dbReference>
<evidence type="ECO:0000313" key="6">
    <source>
        <dbReference type="EMBL" id="CAA9572681.1"/>
    </source>
</evidence>
<feature type="domain" description="DNA mismatch repair proteins mutS family" evidence="5">
    <location>
        <begin position="436"/>
        <end position="622"/>
    </location>
</feature>
<feature type="transmembrane region" description="Helical" evidence="4">
    <location>
        <begin position="70"/>
        <end position="88"/>
    </location>
</feature>
<evidence type="ECO:0000256" key="3">
    <source>
        <dbReference type="ARBA" id="ARBA00023125"/>
    </source>
</evidence>
<sequence>MTATEQAPATRTDAAHHESPATIYATRQERFTRERDALDKRWNRVANLRLLAFLVAAACGVWAVRAGSPPLTGLALFLFIGYLVLVRHHAQLGAARRRAEERRAINEEATWRLERAWSRLPLRSIFRVEPQHPYAGDLDIFGPASLFHLLYPGGTIRGETTLRDWLLGFAAPTVVRKRQAAVAELAPRIELRDDLQGAGRLAEGPSPNPEPFLRWAEGEPWLTQRPAIVWAARLSPLLFWATLILWLTGVVTFPLWFCFFVGNLLLGFGLNGQLSPRLVRLMEQEGAFQHYAGSFAVLDGVAFATPLLARLGGELGAKGVSAYGQMRRLERLCRLIIPPSALSNAIMQIFFLWNVHVLVALESWQRVAGRQARRWLAILGEIEALAALAGLAHAQPTWIFPEIDPAARSFEATALGHPLLDDRGRVANGVQVGPPGSFLLVTGSNMSGKSTLLRAIGANGVLAGAGGPVCADALRLPPVALWTSMRIQDSLAQGVSYYMAELRRLKAVVDGARAAGSADGTLPLYLLDEILQGTNTTERQIAARRIIAHLVRQGAIGAVSTHDLNLADAAELATTARPIHFTEQFTSGPEGPTMTFDYLARPGIATSTNALRLMEIVGLDLADDDER</sequence>
<accession>A0A6J4VG32</accession>
<keyword evidence="1" id="KW-0547">Nucleotide-binding</keyword>
<dbReference type="SMART" id="SM00534">
    <property type="entry name" value="MUTSac"/>
    <property type="match status" value="1"/>
</dbReference>
<name>A0A6J4VG32_9BACT</name>
<reference evidence="6" key="1">
    <citation type="submission" date="2020-02" db="EMBL/GenBank/DDBJ databases">
        <authorList>
            <person name="Meier V. D."/>
        </authorList>
    </citation>
    <scope>NUCLEOTIDE SEQUENCE</scope>
    <source>
        <strain evidence="6">AVDCRST_MAG18</strain>
    </source>
</reference>
<dbReference type="InterPro" id="IPR000432">
    <property type="entry name" value="DNA_mismatch_repair_MutS_C"/>
</dbReference>
<evidence type="ECO:0000256" key="1">
    <source>
        <dbReference type="ARBA" id="ARBA00022741"/>
    </source>
</evidence>
<dbReference type="SUPFAM" id="SSF52540">
    <property type="entry name" value="P-loop containing nucleoside triphosphate hydrolases"/>
    <property type="match status" value="1"/>
</dbReference>
<protein>
    <submittedName>
        <fullName evidence="6">MutS-related protein, family 1</fullName>
    </submittedName>
</protein>
<keyword evidence="4" id="KW-1133">Transmembrane helix</keyword>
<dbReference type="Gene3D" id="3.40.50.300">
    <property type="entry name" value="P-loop containing nucleotide triphosphate hydrolases"/>
    <property type="match status" value="1"/>
</dbReference>
<feature type="transmembrane region" description="Helical" evidence="4">
    <location>
        <begin position="237"/>
        <end position="270"/>
    </location>
</feature>
<evidence type="ECO:0000256" key="4">
    <source>
        <dbReference type="SAM" id="Phobius"/>
    </source>
</evidence>
<dbReference type="Pfam" id="PF00488">
    <property type="entry name" value="MutS_V"/>
    <property type="match status" value="1"/>
</dbReference>
<dbReference type="AlphaFoldDB" id="A0A6J4VG32"/>